<gene>
    <name evidence="1" type="ORF">C8F04DRAFT_1134862</name>
</gene>
<evidence type="ECO:0000313" key="2">
    <source>
        <dbReference type="Proteomes" id="UP001218188"/>
    </source>
</evidence>
<dbReference type="EMBL" id="JARJCM010000191">
    <property type="protein sequence ID" value="KAJ7023247.1"/>
    <property type="molecule type" value="Genomic_DNA"/>
</dbReference>
<keyword evidence="2" id="KW-1185">Reference proteome</keyword>
<dbReference type="Proteomes" id="UP001218188">
    <property type="component" value="Unassembled WGS sequence"/>
</dbReference>
<organism evidence="1 2">
    <name type="scientific">Mycena alexandri</name>
    <dbReference type="NCBI Taxonomy" id="1745969"/>
    <lineage>
        <taxon>Eukaryota</taxon>
        <taxon>Fungi</taxon>
        <taxon>Dikarya</taxon>
        <taxon>Basidiomycota</taxon>
        <taxon>Agaricomycotina</taxon>
        <taxon>Agaricomycetes</taxon>
        <taxon>Agaricomycetidae</taxon>
        <taxon>Agaricales</taxon>
        <taxon>Marasmiineae</taxon>
        <taxon>Mycenaceae</taxon>
        <taxon>Mycena</taxon>
    </lineage>
</organism>
<evidence type="ECO:0000313" key="1">
    <source>
        <dbReference type="EMBL" id="KAJ7023247.1"/>
    </source>
</evidence>
<accession>A0AAD6SCY1</accession>
<dbReference type="AlphaFoldDB" id="A0AAD6SCY1"/>
<sequence length="191" mass="20811">MFSLSAKDLRVTVVGVFMWRARLAFLGGRVSSLSFSTFLETRSAGSAGRRGGRGRRTRADADWCKKGVRPGGRGVHYMSSGPAAIPCVHLQGLICRCPLSATLRYLHIVLARLGAGGAYPHDSRRLSVRAHDSSRLWIGAGGGRPSKILSLELCCPLPLRFRSYLRIQPLGRLCPACSRSAMRDAAYSFSF</sequence>
<proteinExistence type="predicted"/>
<reference evidence="1" key="1">
    <citation type="submission" date="2023-03" db="EMBL/GenBank/DDBJ databases">
        <title>Massive genome expansion in bonnet fungi (Mycena s.s.) driven by repeated elements and novel gene families across ecological guilds.</title>
        <authorList>
            <consortium name="Lawrence Berkeley National Laboratory"/>
            <person name="Harder C.B."/>
            <person name="Miyauchi S."/>
            <person name="Viragh M."/>
            <person name="Kuo A."/>
            <person name="Thoen E."/>
            <person name="Andreopoulos B."/>
            <person name="Lu D."/>
            <person name="Skrede I."/>
            <person name="Drula E."/>
            <person name="Henrissat B."/>
            <person name="Morin E."/>
            <person name="Kohler A."/>
            <person name="Barry K."/>
            <person name="LaButti K."/>
            <person name="Morin E."/>
            <person name="Salamov A."/>
            <person name="Lipzen A."/>
            <person name="Mereny Z."/>
            <person name="Hegedus B."/>
            <person name="Baldrian P."/>
            <person name="Stursova M."/>
            <person name="Weitz H."/>
            <person name="Taylor A."/>
            <person name="Grigoriev I.V."/>
            <person name="Nagy L.G."/>
            <person name="Martin F."/>
            <person name="Kauserud H."/>
        </authorList>
    </citation>
    <scope>NUCLEOTIDE SEQUENCE</scope>
    <source>
        <strain evidence="1">CBHHK200</strain>
    </source>
</reference>
<comment type="caution">
    <text evidence="1">The sequence shown here is derived from an EMBL/GenBank/DDBJ whole genome shotgun (WGS) entry which is preliminary data.</text>
</comment>
<name>A0AAD6SCY1_9AGAR</name>
<protein>
    <submittedName>
        <fullName evidence="1">Uncharacterized protein</fullName>
    </submittedName>
</protein>